<sequence length="293" mass="31893">MPFPHPRACPPVGQLAGLEGLPGQKKALPPVLFHQLPGMPTQPRGHPIEEHAIHTLEWQKEHLGEYRHGPADEIHPRAVKCKPRGPCMRPLCTGASGPRRQCVGCRGPRDAVQLAVYALESRCHAAQDPPCLSRLGLHLGPHLTQDLPCLFRLGLYALDVLGHLGHLRFGELLVGYIINDPVKAGRLAARHPQHDRCCNALYNKQAGPHYWSGLLGPESPGLPSSFPSMLLRVLFIPSSVPAMLPKTFPVFSDSVFISALMPCTPVFIPLMFSAISAISDLGSCWSAISSMIL</sequence>
<organism evidence="1 2">
    <name type="scientific">Cenarchaeum symbiosum (strain A)</name>
    <dbReference type="NCBI Taxonomy" id="414004"/>
    <lineage>
        <taxon>Archaea</taxon>
        <taxon>Nitrososphaerota</taxon>
        <taxon>Candidatus Cenarchaeales</taxon>
        <taxon>Candidatus Cenarchaeaceae</taxon>
        <taxon>Candidatus Cenarchaeum</taxon>
    </lineage>
</organism>
<dbReference type="EMBL" id="DP000238">
    <property type="protein sequence ID" value="ABK77356.1"/>
    <property type="molecule type" value="Genomic_DNA"/>
</dbReference>
<proteinExistence type="predicted"/>
<reference evidence="1 2" key="1">
    <citation type="journal article" date="2006" name="Proc. Natl. Acad. Sci. U.S.A.">
        <title>Genomic analysis of the uncultivated marine crenarchaeote Cenarchaeum symbiosum.</title>
        <authorList>
            <person name="Hallam S.J."/>
            <person name="Konstantinidis K.T."/>
            <person name="Putnam N."/>
            <person name="Schleper C."/>
            <person name="Watanabe Y."/>
            <person name="Sugahara J."/>
            <person name="Preston C."/>
            <person name="de la Torre J."/>
            <person name="Richardson P.M."/>
            <person name="DeLong E.F."/>
        </authorList>
    </citation>
    <scope>NUCLEOTIDE SEQUENCE [LARGE SCALE GENOMIC DNA]</scope>
    <source>
        <strain evidence="2">A</strain>
    </source>
</reference>
<evidence type="ECO:0000313" key="2">
    <source>
        <dbReference type="Proteomes" id="UP000000758"/>
    </source>
</evidence>
<dbReference type="AlphaFoldDB" id="A0RVI9"/>
<keyword evidence="2" id="KW-1185">Reference proteome</keyword>
<name>A0RVI9_CENSY</name>
<protein>
    <submittedName>
        <fullName evidence="1">Uncharacterized protein</fullName>
    </submittedName>
</protein>
<dbReference type="Proteomes" id="UP000000758">
    <property type="component" value="Chromosome"/>
</dbReference>
<dbReference type="KEGG" id="csy:CENSYa_0723"/>
<dbReference type="STRING" id="414004.CENSYa_0723"/>
<gene>
    <name evidence="1" type="ordered locus">CENSYa_0723</name>
</gene>
<dbReference type="HOGENOM" id="CLU_948653_0_0_2"/>
<evidence type="ECO:0000313" key="1">
    <source>
        <dbReference type="EMBL" id="ABK77356.1"/>
    </source>
</evidence>
<accession>A0RVI9</accession>
<dbReference type="EnsemblBacteria" id="ABK77356">
    <property type="protein sequence ID" value="ABK77356"/>
    <property type="gene ID" value="CENSYa_0723"/>
</dbReference>